<comment type="caution">
    <text evidence="1">The sequence shown here is derived from an EMBL/GenBank/DDBJ whole genome shotgun (WGS) entry which is preliminary data.</text>
</comment>
<dbReference type="Proteomes" id="UP000231450">
    <property type="component" value="Unassembled WGS sequence"/>
</dbReference>
<reference evidence="2" key="1">
    <citation type="submission" date="2017-09" db="EMBL/GenBank/DDBJ databases">
        <title>Depth-based differentiation of microbial function through sediment-hosted aquifers and enrichment of novel symbionts in the deep terrestrial subsurface.</title>
        <authorList>
            <person name="Probst A.J."/>
            <person name="Ladd B."/>
            <person name="Jarett J.K."/>
            <person name="Geller-Mcgrath D.E."/>
            <person name="Sieber C.M.K."/>
            <person name="Emerson J.B."/>
            <person name="Anantharaman K."/>
            <person name="Thomas B.C."/>
            <person name="Malmstrom R."/>
            <person name="Stieglmeier M."/>
            <person name="Klingl A."/>
            <person name="Woyke T."/>
            <person name="Ryan C.M."/>
            <person name="Banfield J.F."/>
        </authorList>
    </citation>
    <scope>NUCLEOTIDE SEQUENCE [LARGE SCALE GENOMIC DNA]</scope>
</reference>
<protein>
    <submittedName>
        <fullName evidence="1">Uncharacterized protein</fullName>
    </submittedName>
</protein>
<evidence type="ECO:0000313" key="2">
    <source>
        <dbReference type="Proteomes" id="UP000231450"/>
    </source>
</evidence>
<organism evidence="1 2">
    <name type="scientific">Candidatus Portnoybacteria bacterium CG10_big_fil_rev_8_21_14_0_10_36_7</name>
    <dbReference type="NCBI Taxonomy" id="1974812"/>
    <lineage>
        <taxon>Bacteria</taxon>
        <taxon>Candidatus Portnoyibacteriota</taxon>
    </lineage>
</organism>
<evidence type="ECO:0000313" key="1">
    <source>
        <dbReference type="EMBL" id="PJE58100.1"/>
    </source>
</evidence>
<dbReference type="AlphaFoldDB" id="A0A2M8KDW0"/>
<dbReference type="EMBL" id="PFDW01000053">
    <property type="protein sequence ID" value="PJE58100.1"/>
    <property type="molecule type" value="Genomic_DNA"/>
</dbReference>
<sequence length="59" mass="6864">MSNNRSSLTPTEKIQKLAKYAEMNEETRRQGGESLFTPEERLKMYEESLIVTRGDPKED</sequence>
<proteinExistence type="predicted"/>
<name>A0A2M8KDW0_9BACT</name>
<gene>
    <name evidence="1" type="ORF">COU81_02550</name>
</gene>
<accession>A0A2M8KDW0</accession>